<dbReference type="AlphaFoldDB" id="A0A7C9AW62"/>
<accession>A0A7C9AW62</accession>
<proteinExistence type="predicted"/>
<reference evidence="2" key="1">
    <citation type="journal article" date="2013" name="J. Plant Res.">
        <title>Effect of fungi and light on seed germination of three Opuntia species from semiarid lands of central Mexico.</title>
        <authorList>
            <person name="Delgado-Sanchez P."/>
            <person name="Jimenez-Bremont J.F."/>
            <person name="Guerrero-Gonzalez Mde L."/>
            <person name="Flores J."/>
        </authorList>
    </citation>
    <scope>NUCLEOTIDE SEQUENCE</scope>
    <source>
        <tissue evidence="2">Cladode</tissue>
    </source>
</reference>
<feature type="region of interest" description="Disordered" evidence="1">
    <location>
        <begin position="74"/>
        <end position="96"/>
    </location>
</feature>
<name>A0A7C9AW62_OPUST</name>
<dbReference type="EMBL" id="GISG01273337">
    <property type="protein sequence ID" value="MBA4676976.1"/>
    <property type="molecule type" value="Transcribed_RNA"/>
</dbReference>
<organism evidence="2">
    <name type="scientific">Opuntia streptacantha</name>
    <name type="common">Prickly pear cactus</name>
    <name type="synonym">Opuntia cardona</name>
    <dbReference type="NCBI Taxonomy" id="393608"/>
    <lineage>
        <taxon>Eukaryota</taxon>
        <taxon>Viridiplantae</taxon>
        <taxon>Streptophyta</taxon>
        <taxon>Embryophyta</taxon>
        <taxon>Tracheophyta</taxon>
        <taxon>Spermatophyta</taxon>
        <taxon>Magnoliopsida</taxon>
        <taxon>eudicotyledons</taxon>
        <taxon>Gunneridae</taxon>
        <taxon>Pentapetalae</taxon>
        <taxon>Caryophyllales</taxon>
        <taxon>Cactineae</taxon>
        <taxon>Cactaceae</taxon>
        <taxon>Opuntioideae</taxon>
        <taxon>Opuntia</taxon>
    </lineage>
</organism>
<evidence type="ECO:0000256" key="1">
    <source>
        <dbReference type="SAM" id="MobiDB-lite"/>
    </source>
</evidence>
<sequence length="123" mass="13275">MGKQATSFKSTPRATNVRLNSSLKNGVKVAVFMSSIVIVGYPDNGPVSTRATRPDSKSTVNTWDTLSRRATTEACLGGSGSPSLQVRTRDLGGSSSATEWSAYDLDALKSAWEERIDRTRFIS</sequence>
<reference evidence="2" key="2">
    <citation type="submission" date="2020-07" db="EMBL/GenBank/DDBJ databases">
        <authorList>
            <person name="Vera ALvarez R."/>
            <person name="Arias-Moreno D.M."/>
            <person name="Jimenez-Jacinto V."/>
            <person name="Jimenez-Bremont J.F."/>
            <person name="Swaminathan K."/>
            <person name="Moose S.P."/>
            <person name="Guerrero-Gonzalez M.L."/>
            <person name="Marino-Ramirez L."/>
            <person name="Landsman D."/>
            <person name="Rodriguez-Kessler M."/>
            <person name="Delgado-Sanchez P."/>
        </authorList>
    </citation>
    <scope>NUCLEOTIDE SEQUENCE</scope>
    <source>
        <tissue evidence="2">Cladode</tissue>
    </source>
</reference>
<protein>
    <submittedName>
        <fullName evidence="2">Uncharacterized protein</fullName>
    </submittedName>
</protein>
<evidence type="ECO:0000313" key="2">
    <source>
        <dbReference type="EMBL" id="MBA4676976.1"/>
    </source>
</evidence>